<evidence type="ECO:0000313" key="1">
    <source>
        <dbReference type="EMBL" id="KQL51674.1"/>
    </source>
</evidence>
<evidence type="ECO:0000313" key="2">
    <source>
        <dbReference type="Proteomes" id="UP000051836"/>
    </source>
</evidence>
<dbReference type="Proteomes" id="UP000051836">
    <property type="component" value="Unassembled WGS sequence"/>
</dbReference>
<organism evidence="1 2">
    <name type="scientific">Amazona aestiva</name>
    <name type="common">Blue-fronted Amazon parrot</name>
    <dbReference type="NCBI Taxonomy" id="12930"/>
    <lineage>
        <taxon>Eukaryota</taxon>
        <taxon>Metazoa</taxon>
        <taxon>Chordata</taxon>
        <taxon>Craniata</taxon>
        <taxon>Vertebrata</taxon>
        <taxon>Euteleostomi</taxon>
        <taxon>Archelosauria</taxon>
        <taxon>Archosauria</taxon>
        <taxon>Dinosauria</taxon>
        <taxon>Saurischia</taxon>
        <taxon>Theropoda</taxon>
        <taxon>Coelurosauria</taxon>
        <taxon>Aves</taxon>
        <taxon>Neognathae</taxon>
        <taxon>Neoaves</taxon>
        <taxon>Telluraves</taxon>
        <taxon>Australaves</taxon>
        <taxon>Psittaciformes</taxon>
        <taxon>Psittacidae</taxon>
        <taxon>Amazona</taxon>
    </lineage>
</organism>
<comment type="caution">
    <text evidence="1">The sequence shown here is derived from an EMBL/GenBank/DDBJ whole genome shotgun (WGS) entry which is preliminary data.</text>
</comment>
<protein>
    <submittedName>
        <fullName evidence="1">Uncharacterized protein</fullName>
    </submittedName>
</protein>
<dbReference type="EMBL" id="LMAW01000448">
    <property type="protein sequence ID" value="KQL51674.1"/>
    <property type="molecule type" value="Genomic_DNA"/>
</dbReference>
<reference evidence="1 2" key="1">
    <citation type="submission" date="2015-10" db="EMBL/GenBank/DDBJ databases">
        <authorList>
            <person name="Gilbert D.G."/>
        </authorList>
    </citation>
    <scope>NUCLEOTIDE SEQUENCE [LARGE SCALE GENOMIC DNA]</scope>
    <source>
        <strain evidence="1">FVVF132</strain>
    </source>
</reference>
<keyword evidence="2" id="KW-1185">Reference proteome</keyword>
<accession>A0A0Q3WTR3</accession>
<name>A0A0Q3WTR3_AMAAE</name>
<gene>
    <name evidence="1" type="ORF">AAES_26530</name>
</gene>
<sequence length="83" mass="9481">METSVRMDTGEIQYITTDLPEASVWRTPDDDDSVLMQPVLYSSRFLLKDLLLVDGKLSEFVAPVQEEHRIAWDSCSSSLRMKS</sequence>
<proteinExistence type="predicted"/>
<dbReference type="AlphaFoldDB" id="A0A0Q3WTR3"/>